<protein>
    <submittedName>
        <fullName evidence="1">Uncharacterized protein</fullName>
    </submittedName>
</protein>
<name>A0AAW1A4E3_9HYME</name>
<gene>
    <name evidence="1" type="ORF">QLX08_003963</name>
</gene>
<dbReference type="EMBL" id="JAWNGG020000060">
    <property type="protein sequence ID" value="KAK9304750.1"/>
    <property type="molecule type" value="Genomic_DNA"/>
</dbReference>
<reference evidence="1 2" key="1">
    <citation type="submission" date="2024-05" db="EMBL/GenBank/DDBJ databases">
        <title>The nuclear and mitochondrial genome assemblies of Tetragonisca angustula (Apidae: Meliponini), a tiny yet remarkable pollinator in the Neotropics.</title>
        <authorList>
            <person name="Ferrari R."/>
            <person name="Ricardo P.C."/>
            <person name="Dias F.C."/>
            <person name="Araujo N.S."/>
            <person name="Soares D.O."/>
            <person name="Zhou Q.-S."/>
            <person name="Zhu C.-D."/>
            <person name="Coutinho L."/>
            <person name="Airas M.C."/>
            <person name="Batista T.M."/>
        </authorList>
    </citation>
    <scope>NUCLEOTIDE SEQUENCE [LARGE SCALE GENOMIC DNA]</scope>
    <source>
        <strain evidence="1">ASF017062</strain>
        <tissue evidence="1">Abdomen</tissue>
    </source>
</reference>
<dbReference type="Proteomes" id="UP001432146">
    <property type="component" value="Unassembled WGS sequence"/>
</dbReference>
<evidence type="ECO:0000313" key="2">
    <source>
        <dbReference type="Proteomes" id="UP001432146"/>
    </source>
</evidence>
<organism evidence="1 2">
    <name type="scientific">Tetragonisca angustula</name>
    <dbReference type="NCBI Taxonomy" id="166442"/>
    <lineage>
        <taxon>Eukaryota</taxon>
        <taxon>Metazoa</taxon>
        <taxon>Ecdysozoa</taxon>
        <taxon>Arthropoda</taxon>
        <taxon>Hexapoda</taxon>
        <taxon>Insecta</taxon>
        <taxon>Pterygota</taxon>
        <taxon>Neoptera</taxon>
        <taxon>Endopterygota</taxon>
        <taxon>Hymenoptera</taxon>
        <taxon>Apocrita</taxon>
        <taxon>Aculeata</taxon>
        <taxon>Apoidea</taxon>
        <taxon>Anthophila</taxon>
        <taxon>Apidae</taxon>
        <taxon>Tetragonisca</taxon>
    </lineage>
</organism>
<accession>A0AAW1A4E3</accession>
<dbReference type="AlphaFoldDB" id="A0AAW1A4E3"/>
<keyword evidence="2" id="KW-1185">Reference proteome</keyword>
<proteinExistence type="predicted"/>
<comment type="caution">
    <text evidence="1">The sequence shown here is derived from an EMBL/GenBank/DDBJ whole genome shotgun (WGS) entry which is preliminary data.</text>
</comment>
<sequence length="73" mass="8330">MGVSDAKWGKKRDECRKDRYRLNNNKRCNLGLHLRTQTYLQTSSAGLDNALSAAATMQLAAMQLVYQQRELRA</sequence>
<evidence type="ECO:0000313" key="1">
    <source>
        <dbReference type="EMBL" id="KAK9304750.1"/>
    </source>
</evidence>